<evidence type="ECO:0000256" key="3">
    <source>
        <dbReference type="ARBA" id="ARBA00023159"/>
    </source>
</evidence>
<dbReference type="PROSITE" id="PS50042">
    <property type="entry name" value="CNMP_BINDING_3"/>
    <property type="match status" value="1"/>
</dbReference>
<evidence type="ECO:0000256" key="4">
    <source>
        <dbReference type="ARBA" id="ARBA00023163"/>
    </source>
</evidence>
<dbReference type="CDD" id="cd00038">
    <property type="entry name" value="CAP_ED"/>
    <property type="match status" value="1"/>
</dbReference>
<dbReference type="InterPro" id="IPR050397">
    <property type="entry name" value="Env_Response_Regulators"/>
</dbReference>
<sequence>MRYEWEPYLHFGSKKKLKKGETLYMQGERGYGFYYLQKGKMNIKIVSEGGKERIIDHLLDGFLLGEQGIAEEPYSTTAICVSDVELYHFSSNAFIELCEKHPEATGIFMKALISKVRMLAETMAIINRPYEQQMAQFLVRLSKKHETMKIPVTQISLAQYIGTSRITVYKIIQKWTSQNLVQQKGRHIEILDMDEMKALYH</sequence>
<dbReference type="SUPFAM" id="SSF46785">
    <property type="entry name" value="Winged helix' DNA-binding domain"/>
    <property type="match status" value="1"/>
</dbReference>
<dbReference type="InterPro" id="IPR000595">
    <property type="entry name" value="cNMP-bd_dom"/>
</dbReference>
<name>A0ABW4KHK6_9BACI</name>
<keyword evidence="2" id="KW-0238">DNA-binding</keyword>
<dbReference type="Gene3D" id="2.60.120.10">
    <property type="entry name" value="Jelly Rolls"/>
    <property type="match status" value="1"/>
</dbReference>
<dbReference type="Pfam" id="PF00027">
    <property type="entry name" value="cNMP_binding"/>
    <property type="match status" value="1"/>
</dbReference>
<keyword evidence="8" id="KW-1185">Reference proteome</keyword>
<evidence type="ECO:0000259" key="6">
    <source>
        <dbReference type="PROSITE" id="PS51063"/>
    </source>
</evidence>
<evidence type="ECO:0000256" key="2">
    <source>
        <dbReference type="ARBA" id="ARBA00023125"/>
    </source>
</evidence>
<dbReference type="PANTHER" id="PTHR24567:SF26">
    <property type="entry name" value="REGULATORY PROTEIN YEIL"/>
    <property type="match status" value="1"/>
</dbReference>
<dbReference type="Proteomes" id="UP001597301">
    <property type="component" value="Unassembled WGS sequence"/>
</dbReference>
<evidence type="ECO:0000256" key="1">
    <source>
        <dbReference type="ARBA" id="ARBA00023015"/>
    </source>
</evidence>
<dbReference type="Pfam" id="PF13545">
    <property type="entry name" value="HTH_Crp_2"/>
    <property type="match status" value="1"/>
</dbReference>
<dbReference type="SMART" id="SM00419">
    <property type="entry name" value="HTH_CRP"/>
    <property type="match status" value="1"/>
</dbReference>
<reference evidence="8" key="1">
    <citation type="journal article" date="2019" name="Int. J. Syst. Evol. Microbiol.">
        <title>The Global Catalogue of Microorganisms (GCM) 10K type strain sequencing project: providing services to taxonomists for standard genome sequencing and annotation.</title>
        <authorList>
            <consortium name="The Broad Institute Genomics Platform"/>
            <consortium name="The Broad Institute Genome Sequencing Center for Infectious Disease"/>
            <person name="Wu L."/>
            <person name="Ma J."/>
        </authorList>
    </citation>
    <scope>NUCLEOTIDE SEQUENCE [LARGE SCALE GENOMIC DNA]</scope>
    <source>
        <strain evidence="8">CGMCC 1.12295</strain>
    </source>
</reference>
<feature type="domain" description="HTH crp-type" evidence="6">
    <location>
        <begin position="128"/>
        <end position="194"/>
    </location>
</feature>
<dbReference type="EMBL" id="JBHUEO010000011">
    <property type="protein sequence ID" value="MFD1706241.1"/>
    <property type="molecule type" value="Genomic_DNA"/>
</dbReference>
<feature type="domain" description="Cyclic nucleotide-binding" evidence="5">
    <location>
        <begin position="15"/>
        <end position="97"/>
    </location>
</feature>
<protein>
    <submittedName>
        <fullName evidence="7">Crp/Fnr family transcriptional regulator</fullName>
    </submittedName>
</protein>
<dbReference type="Gene3D" id="1.10.10.10">
    <property type="entry name" value="Winged helix-like DNA-binding domain superfamily/Winged helix DNA-binding domain"/>
    <property type="match status" value="1"/>
</dbReference>
<dbReference type="InterPro" id="IPR014710">
    <property type="entry name" value="RmlC-like_jellyroll"/>
</dbReference>
<dbReference type="SMART" id="SM00100">
    <property type="entry name" value="cNMP"/>
    <property type="match status" value="1"/>
</dbReference>
<dbReference type="PANTHER" id="PTHR24567">
    <property type="entry name" value="CRP FAMILY TRANSCRIPTIONAL REGULATORY PROTEIN"/>
    <property type="match status" value="1"/>
</dbReference>
<organism evidence="7 8">
    <name type="scientific">Siminovitchia sediminis</name>
    <dbReference type="NCBI Taxonomy" id="1274353"/>
    <lineage>
        <taxon>Bacteria</taxon>
        <taxon>Bacillati</taxon>
        <taxon>Bacillota</taxon>
        <taxon>Bacilli</taxon>
        <taxon>Bacillales</taxon>
        <taxon>Bacillaceae</taxon>
        <taxon>Siminovitchia</taxon>
    </lineage>
</organism>
<accession>A0ABW4KHK6</accession>
<keyword evidence="4" id="KW-0804">Transcription</keyword>
<evidence type="ECO:0000313" key="7">
    <source>
        <dbReference type="EMBL" id="MFD1706241.1"/>
    </source>
</evidence>
<evidence type="ECO:0000259" key="5">
    <source>
        <dbReference type="PROSITE" id="PS50042"/>
    </source>
</evidence>
<comment type="caution">
    <text evidence="7">The sequence shown here is derived from an EMBL/GenBank/DDBJ whole genome shotgun (WGS) entry which is preliminary data.</text>
</comment>
<dbReference type="InterPro" id="IPR018490">
    <property type="entry name" value="cNMP-bd_dom_sf"/>
</dbReference>
<dbReference type="PROSITE" id="PS51063">
    <property type="entry name" value="HTH_CRP_2"/>
    <property type="match status" value="1"/>
</dbReference>
<keyword evidence="1" id="KW-0805">Transcription regulation</keyword>
<dbReference type="InterPro" id="IPR036388">
    <property type="entry name" value="WH-like_DNA-bd_sf"/>
</dbReference>
<dbReference type="SUPFAM" id="SSF51206">
    <property type="entry name" value="cAMP-binding domain-like"/>
    <property type="match status" value="1"/>
</dbReference>
<proteinExistence type="predicted"/>
<dbReference type="InterPro" id="IPR036390">
    <property type="entry name" value="WH_DNA-bd_sf"/>
</dbReference>
<evidence type="ECO:0000313" key="8">
    <source>
        <dbReference type="Proteomes" id="UP001597301"/>
    </source>
</evidence>
<dbReference type="InterPro" id="IPR012318">
    <property type="entry name" value="HTH_CRP"/>
</dbReference>
<dbReference type="RefSeq" id="WP_380772822.1">
    <property type="nucleotide sequence ID" value="NZ_JBHUEO010000011.1"/>
</dbReference>
<keyword evidence="3" id="KW-0010">Activator</keyword>
<gene>
    <name evidence="7" type="ORF">ACFSCZ_05655</name>
</gene>